<protein>
    <submittedName>
        <fullName evidence="8">Cyclohexanone monooxygenase</fullName>
        <ecNumber evidence="8">1.14.13.22</ecNumber>
    </submittedName>
</protein>
<evidence type="ECO:0000256" key="6">
    <source>
        <dbReference type="ARBA" id="ARBA00023002"/>
    </source>
</evidence>
<dbReference type="HOGENOM" id="CLU_006937_8_1_4"/>
<dbReference type="GO" id="GO:0018667">
    <property type="term" value="F:cyclohexanone monooxygenase activity"/>
    <property type="evidence" value="ECO:0007669"/>
    <property type="project" value="UniProtKB-EC"/>
</dbReference>
<dbReference type="eggNOG" id="COG2072">
    <property type="taxonomic scope" value="Bacteria"/>
</dbReference>
<organism evidence="8 9">
    <name type="scientific">Methylibium petroleiphilum (strain ATCC BAA-1232 / LMG 22953 / PM1)</name>
    <dbReference type="NCBI Taxonomy" id="420662"/>
    <lineage>
        <taxon>Bacteria</taxon>
        <taxon>Pseudomonadati</taxon>
        <taxon>Pseudomonadota</taxon>
        <taxon>Betaproteobacteria</taxon>
        <taxon>Burkholderiales</taxon>
        <taxon>Sphaerotilaceae</taxon>
        <taxon>Methylibium</taxon>
    </lineage>
</organism>
<dbReference type="STRING" id="420662.Mpe_A2915"/>
<evidence type="ECO:0000313" key="9">
    <source>
        <dbReference type="Proteomes" id="UP000000366"/>
    </source>
</evidence>
<evidence type="ECO:0000256" key="5">
    <source>
        <dbReference type="ARBA" id="ARBA00022857"/>
    </source>
</evidence>
<dbReference type="InterPro" id="IPR050775">
    <property type="entry name" value="FAD-binding_Monooxygenases"/>
</dbReference>
<dbReference type="KEGG" id="mpt:Mpe_A2915"/>
<accession>A2SJX9</accession>
<keyword evidence="3" id="KW-0285">Flavoprotein</keyword>
<keyword evidence="5" id="KW-0521">NADP</keyword>
<sequence>MDKASSSSGSAGRGAPTTLDVVVVGAGFAGLYALHLLRKKGYSVRVYEAGDGIGGTWYWNRYPGARCDIESIEYSYSFDEQLQQEWDWPARYADQADILKYINHVADRFDLRRDIQLETRVTSAHFDEKASRWTVTTNRGETVSAQFCIMATGCLSTPKQVDVEGIDDFAGQCYHTAAWPRGGVDFSGRRVGIIGTGSSGIQAIPHIAKQAKHLTVFQRTPNFSIPAWNHPLDDEQRRVQKAEYADLRQREWNSILGISRFPVNPNRALDATPEEREREYEARWAMGGLSFYTSYVDLLVDPRANETLAEFARRKIRQKVKDPKVAEMLVPKGYPFGTKRLCADTDYYETYNRDNVTLVDLRATPFQKFSASGVTTQDGRFHELDALITATGFDALTGTLCNMDIRGRGGEVLGDKWKGGPRTALGIMSARFPNMFVTTGPGSPSVLFNMILGNEYHVEWIVRAIEDVRKAGRVAIEPTQAIEDFWCQHVTDVGNQTLFTQADSWYMGANVPGKPRQILLYLGGFPAYKATCEDIVAKGYEGFAMV</sequence>
<dbReference type="PANTHER" id="PTHR43098">
    <property type="entry name" value="L-ORNITHINE N(5)-MONOOXYGENASE-RELATED"/>
    <property type="match status" value="1"/>
</dbReference>
<gene>
    <name evidence="8" type="ordered locus">Mpe_A2915</name>
</gene>
<evidence type="ECO:0000256" key="3">
    <source>
        <dbReference type="ARBA" id="ARBA00022630"/>
    </source>
</evidence>
<keyword evidence="6 8" id="KW-0560">Oxidoreductase</keyword>
<dbReference type="EC" id="1.14.13.22" evidence="8"/>
<keyword evidence="9" id="KW-1185">Reference proteome</keyword>
<dbReference type="Proteomes" id="UP000000366">
    <property type="component" value="Chromosome"/>
</dbReference>
<evidence type="ECO:0000256" key="2">
    <source>
        <dbReference type="ARBA" id="ARBA00010139"/>
    </source>
</evidence>
<dbReference type="Pfam" id="PF13738">
    <property type="entry name" value="Pyr_redox_3"/>
    <property type="match status" value="1"/>
</dbReference>
<dbReference type="PANTHER" id="PTHR43098:SF3">
    <property type="entry name" value="L-ORNITHINE N(5)-MONOOXYGENASE-RELATED"/>
    <property type="match status" value="1"/>
</dbReference>
<evidence type="ECO:0000256" key="4">
    <source>
        <dbReference type="ARBA" id="ARBA00022827"/>
    </source>
</evidence>
<dbReference type="RefSeq" id="WP_011830497.1">
    <property type="nucleotide sequence ID" value="NC_008825.1"/>
</dbReference>
<keyword evidence="4" id="KW-0274">FAD</keyword>
<comment type="cofactor">
    <cofactor evidence="1">
        <name>FAD</name>
        <dbReference type="ChEBI" id="CHEBI:57692"/>
    </cofactor>
</comment>
<dbReference type="AlphaFoldDB" id="A2SJX9"/>
<reference evidence="8 9" key="1">
    <citation type="journal article" date="2007" name="J. Bacteriol.">
        <title>Whole-genome analysis of the methyl tert-butyl ether-degrading beta-proteobacterium Methylibium petroleiphilum PM1.</title>
        <authorList>
            <person name="Kane S.R."/>
            <person name="Chakicherla A.Y."/>
            <person name="Chain P.S.G."/>
            <person name="Schmidt R."/>
            <person name="Shin M.W."/>
            <person name="Legler T.C."/>
            <person name="Scow K.M."/>
            <person name="Larimer F.W."/>
            <person name="Lucas S.M."/>
            <person name="Richardson P.M."/>
            <person name="Hristova K.R."/>
        </authorList>
    </citation>
    <scope>NUCLEOTIDE SEQUENCE [LARGE SCALE GENOMIC DNA]</scope>
    <source>
        <strain evidence="9">ATCC BAA-1232 / LMG 22953 / PM1</strain>
    </source>
</reference>
<comment type="similarity">
    <text evidence="2">Belongs to the FAD-binding monooxygenase family.</text>
</comment>
<evidence type="ECO:0000256" key="1">
    <source>
        <dbReference type="ARBA" id="ARBA00001974"/>
    </source>
</evidence>
<dbReference type="EMBL" id="CP000555">
    <property type="protein sequence ID" value="ABM95868.1"/>
    <property type="molecule type" value="Genomic_DNA"/>
</dbReference>
<name>A2SJX9_METPP</name>
<proteinExistence type="inferred from homology"/>
<dbReference type="SUPFAM" id="SSF51905">
    <property type="entry name" value="FAD/NAD(P)-binding domain"/>
    <property type="match status" value="2"/>
</dbReference>
<evidence type="ECO:0000256" key="7">
    <source>
        <dbReference type="ARBA" id="ARBA00023033"/>
    </source>
</evidence>
<keyword evidence="7 8" id="KW-0503">Monooxygenase</keyword>
<evidence type="ECO:0000313" key="8">
    <source>
        <dbReference type="EMBL" id="ABM95868.1"/>
    </source>
</evidence>
<dbReference type="InterPro" id="IPR036188">
    <property type="entry name" value="FAD/NAD-bd_sf"/>
</dbReference>
<dbReference type="Gene3D" id="3.50.50.60">
    <property type="entry name" value="FAD/NAD(P)-binding domain"/>
    <property type="match status" value="3"/>
</dbReference>